<dbReference type="Proteomes" id="UP000095283">
    <property type="component" value="Unplaced"/>
</dbReference>
<reference evidence="9" key="1">
    <citation type="submission" date="2016-11" db="UniProtKB">
        <authorList>
            <consortium name="WormBaseParasite"/>
        </authorList>
    </citation>
    <scope>IDENTIFICATION</scope>
</reference>
<comment type="subunit">
    <text evidence="6">Component of the Mediator complex.</text>
</comment>
<feature type="region of interest" description="Disordered" evidence="7">
    <location>
        <begin position="220"/>
        <end position="279"/>
    </location>
</feature>
<keyword evidence="4 6" id="KW-0804">Transcription</keyword>
<dbReference type="PANTHER" id="PTHR13104">
    <property type="entry name" value="MED-6-RELATED"/>
    <property type="match status" value="1"/>
</dbReference>
<dbReference type="Gene3D" id="3.10.450.580">
    <property type="entry name" value="Mediator complex, subunit Med6"/>
    <property type="match status" value="1"/>
</dbReference>
<keyword evidence="5 6" id="KW-0539">Nucleus</keyword>
<feature type="compositionally biased region" description="Polar residues" evidence="7">
    <location>
        <begin position="241"/>
        <end position="251"/>
    </location>
</feature>
<dbReference type="GO" id="GO:0016592">
    <property type="term" value="C:mediator complex"/>
    <property type="evidence" value="ECO:0007669"/>
    <property type="project" value="InterPro"/>
</dbReference>
<comment type="function">
    <text evidence="6">Component of the Mediator complex, a coactivator involved in the regulated transcription of nearly all RNA polymerase II-dependent genes. Mediator functions as a bridge to convey information from gene-specific regulatory proteins to the basal RNA polymerase II transcription machinery. Mediator is recruited to promoters by direct interactions with regulatory proteins and serves as a scaffold for the assembly of a functional preinitiation complex with RNA polymerase II and the general transcription factors.</text>
</comment>
<dbReference type="InterPro" id="IPR038566">
    <property type="entry name" value="Mediator_Med6_sf"/>
</dbReference>
<gene>
    <name evidence="6" type="primary">MED6</name>
</gene>
<evidence type="ECO:0000256" key="3">
    <source>
        <dbReference type="ARBA" id="ARBA00023015"/>
    </source>
</evidence>
<dbReference type="GO" id="GO:0006357">
    <property type="term" value="P:regulation of transcription by RNA polymerase II"/>
    <property type="evidence" value="ECO:0007669"/>
    <property type="project" value="InterPro"/>
</dbReference>
<keyword evidence="3 6" id="KW-0805">Transcription regulation</keyword>
<dbReference type="Pfam" id="PF04934">
    <property type="entry name" value="Med6"/>
    <property type="match status" value="1"/>
</dbReference>
<evidence type="ECO:0000313" key="8">
    <source>
        <dbReference type="Proteomes" id="UP000095283"/>
    </source>
</evidence>
<organism evidence="8 9">
    <name type="scientific">Heterorhabditis bacteriophora</name>
    <name type="common">Entomopathogenic nematode worm</name>
    <dbReference type="NCBI Taxonomy" id="37862"/>
    <lineage>
        <taxon>Eukaryota</taxon>
        <taxon>Metazoa</taxon>
        <taxon>Ecdysozoa</taxon>
        <taxon>Nematoda</taxon>
        <taxon>Chromadorea</taxon>
        <taxon>Rhabditida</taxon>
        <taxon>Rhabditina</taxon>
        <taxon>Rhabditomorpha</taxon>
        <taxon>Strongyloidea</taxon>
        <taxon>Heterorhabditidae</taxon>
        <taxon>Heterorhabditis</taxon>
    </lineage>
</organism>
<evidence type="ECO:0000256" key="6">
    <source>
        <dbReference type="RuleBase" id="RU364143"/>
    </source>
</evidence>
<comment type="subcellular location">
    <subcellularLocation>
        <location evidence="1 6">Nucleus</location>
    </subcellularLocation>
</comment>
<evidence type="ECO:0000256" key="5">
    <source>
        <dbReference type="ARBA" id="ARBA00023242"/>
    </source>
</evidence>
<dbReference type="GO" id="GO:0003712">
    <property type="term" value="F:transcription coregulator activity"/>
    <property type="evidence" value="ECO:0007669"/>
    <property type="project" value="InterPro"/>
</dbReference>
<dbReference type="WBParaSite" id="Hba_19313">
    <property type="protein sequence ID" value="Hba_19313"/>
    <property type="gene ID" value="Hba_19313"/>
</dbReference>
<comment type="similarity">
    <text evidence="2 6">Belongs to the Mediator complex subunit 6 family.</text>
</comment>
<keyword evidence="6" id="KW-0010">Activator</keyword>
<dbReference type="AlphaFoldDB" id="A0A1I7XPP5"/>
<keyword evidence="8" id="KW-1185">Reference proteome</keyword>
<proteinExistence type="inferred from homology"/>
<evidence type="ECO:0000256" key="4">
    <source>
        <dbReference type="ARBA" id="ARBA00023163"/>
    </source>
</evidence>
<accession>A0A1I7XPP5</accession>
<protein>
    <recommendedName>
        <fullName evidence="6">Mediator of RNA polymerase II transcription subunit 6</fullName>
    </recommendedName>
    <alternativeName>
        <fullName evidence="6">Mediator complex subunit 6</fullName>
    </alternativeName>
</protein>
<sequence>MSLLQLSTRQPDLLDNSEESALTQNFVQVPNATTKELEAPRNIASAIPHELMSENSRLRTKIADYVNAQRMLSGNAHAEQLLITMTGIQYVLWSAQPPLYVICKHRRNSSQNVTPLAYYYVINGTVYQAPDLHTFVQSRLLGAVEPLKSAFDQVIQFSRYNVAKGYYWEFKEKPATNEDETQTEEEKPLQARSSHFQKTRTHMLMQNLFEQFPSSSALEIEEPLPDSNGEPDTANGVPASADNSVVQSTPAPAQPLAENEQTNVTGVMEPPAKRIKQER</sequence>
<evidence type="ECO:0000313" key="9">
    <source>
        <dbReference type="WBParaSite" id="Hba_19313"/>
    </source>
</evidence>
<evidence type="ECO:0000256" key="7">
    <source>
        <dbReference type="SAM" id="MobiDB-lite"/>
    </source>
</evidence>
<evidence type="ECO:0000256" key="2">
    <source>
        <dbReference type="ARBA" id="ARBA00007526"/>
    </source>
</evidence>
<dbReference type="InterPro" id="IPR007018">
    <property type="entry name" value="Mediator_Med6"/>
</dbReference>
<name>A0A1I7XPP5_HETBA</name>
<evidence type="ECO:0000256" key="1">
    <source>
        <dbReference type="ARBA" id="ARBA00004123"/>
    </source>
</evidence>